<dbReference type="InterPro" id="IPR008271">
    <property type="entry name" value="Ser/Thr_kinase_AS"/>
</dbReference>
<evidence type="ECO:0000313" key="10">
    <source>
        <dbReference type="EMBL" id="QLY32884.1"/>
    </source>
</evidence>
<dbReference type="EC" id="2.7.11.1" evidence="1"/>
<evidence type="ECO:0000256" key="8">
    <source>
        <dbReference type="SAM" id="MobiDB-lite"/>
    </source>
</evidence>
<keyword evidence="3" id="KW-0808">Transferase</keyword>
<dbReference type="PROSITE" id="PS50011">
    <property type="entry name" value="PROTEIN_KINASE_DOM"/>
    <property type="match status" value="1"/>
</dbReference>
<evidence type="ECO:0000256" key="2">
    <source>
        <dbReference type="ARBA" id="ARBA00022527"/>
    </source>
</evidence>
<dbReference type="InterPro" id="IPR011009">
    <property type="entry name" value="Kinase-like_dom_sf"/>
</dbReference>
<dbReference type="PROSITE" id="PS00108">
    <property type="entry name" value="PROTEIN_KINASE_ST"/>
    <property type="match status" value="1"/>
</dbReference>
<dbReference type="InterPro" id="IPR017441">
    <property type="entry name" value="Protein_kinase_ATP_BS"/>
</dbReference>
<accession>A0A7D6Z6K1</accession>
<evidence type="ECO:0000256" key="1">
    <source>
        <dbReference type="ARBA" id="ARBA00012513"/>
    </source>
</evidence>
<keyword evidence="5 10" id="KW-0418">Kinase</keyword>
<feature type="compositionally biased region" description="Low complexity" evidence="8">
    <location>
        <begin position="325"/>
        <end position="334"/>
    </location>
</feature>
<feature type="domain" description="Protein kinase" evidence="9">
    <location>
        <begin position="11"/>
        <end position="272"/>
    </location>
</feature>
<feature type="region of interest" description="Disordered" evidence="8">
    <location>
        <begin position="455"/>
        <end position="532"/>
    </location>
</feature>
<evidence type="ECO:0000256" key="7">
    <source>
        <dbReference type="PROSITE-ProRule" id="PRU10141"/>
    </source>
</evidence>
<name>A0A7D6Z6K1_9NOCA</name>
<gene>
    <name evidence="10" type="ORF">H0264_12110</name>
</gene>
<dbReference type="CDD" id="cd14014">
    <property type="entry name" value="STKc_PknB_like"/>
    <property type="match status" value="1"/>
</dbReference>
<organism evidence="10 11">
    <name type="scientific">Nocardia huaxiensis</name>
    <dbReference type="NCBI Taxonomy" id="2755382"/>
    <lineage>
        <taxon>Bacteria</taxon>
        <taxon>Bacillati</taxon>
        <taxon>Actinomycetota</taxon>
        <taxon>Actinomycetes</taxon>
        <taxon>Mycobacteriales</taxon>
        <taxon>Nocardiaceae</taxon>
        <taxon>Nocardia</taxon>
    </lineage>
</organism>
<feature type="region of interest" description="Disordered" evidence="8">
    <location>
        <begin position="279"/>
        <end position="423"/>
    </location>
</feature>
<dbReference type="Gene3D" id="3.30.200.20">
    <property type="entry name" value="Phosphorylase Kinase, domain 1"/>
    <property type="match status" value="1"/>
</dbReference>
<evidence type="ECO:0000256" key="5">
    <source>
        <dbReference type="ARBA" id="ARBA00022777"/>
    </source>
</evidence>
<evidence type="ECO:0000313" key="11">
    <source>
        <dbReference type="Proteomes" id="UP000515512"/>
    </source>
</evidence>
<dbReference type="SMART" id="SM00220">
    <property type="entry name" value="S_TKc"/>
    <property type="match status" value="1"/>
</dbReference>
<dbReference type="SUPFAM" id="SSF56112">
    <property type="entry name" value="Protein kinase-like (PK-like)"/>
    <property type="match status" value="1"/>
</dbReference>
<keyword evidence="4 7" id="KW-0547">Nucleotide-binding</keyword>
<dbReference type="InterPro" id="IPR000719">
    <property type="entry name" value="Prot_kinase_dom"/>
</dbReference>
<evidence type="ECO:0000256" key="4">
    <source>
        <dbReference type="ARBA" id="ARBA00022741"/>
    </source>
</evidence>
<dbReference type="Pfam" id="PF00069">
    <property type="entry name" value="Pkinase"/>
    <property type="match status" value="1"/>
</dbReference>
<dbReference type="PANTHER" id="PTHR43289">
    <property type="entry name" value="MITOGEN-ACTIVATED PROTEIN KINASE KINASE KINASE 20-RELATED"/>
    <property type="match status" value="1"/>
</dbReference>
<keyword evidence="6 7" id="KW-0067">ATP-binding</keyword>
<dbReference type="AlphaFoldDB" id="A0A7D6Z6K1"/>
<dbReference type="PROSITE" id="PS00107">
    <property type="entry name" value="PROTEIN_KINASE_ATP"/>
    <property type="match status" value="1"/>
</dbReference>
<dbReference type="GO" id="GO:0004674">
    <property type="term" value="F:protein serine/threonine kinase activity"/>
    <property type="evidence" value="ECO:0007669"/>
    <property type="project" value="UniProtKB-KW"/>
</dbReference>
<dbReference type="KEGG" id="nhu:H0264_12110"/>
<dbReference type="RefSeq" id="WP_181584048.1">
    <property type="nucleotide sequence ID" value="NZ_CP059399.1"/>
</dbReference>
<protein>
    <recommendedName>
        <fullName evidence="1">non-specific serine/threonine protein kinase</fullName>
        <ecNumber evidence="1">2.7.11.1</ecNumber>
    </recommendedName>
</protein>
<dbReference type="GO" id="GO:0005524">
    <property type="term" value="F:ATP binding"/>
    <property type="evidence" value="ECO:0007669"/>
    <property type="project" value="UniProtKB-UniRule"/>
</dbReference>
<proteinExistence type="predicted"/>
<feature type="compositionally biased region" description="Low complexity" evidence="8">
    <location>
        <begin position="484"/>
        <end position="504"/>
    </location>
</feature>
<keyword evidence="11" id="KW-1185">Reference proteome</keyword>
<evidence type="ECO:0000259" key="9">
    <source>
        <dbReference type="PROSITE" id="PS50011"/>
    </source>
</evidence>
<dbReference type="PANTHER" id="PTHR43289:SF6">
    <property type="entry name" value="SERINE_THREONINE-PROTEIN KINASE NEKL-3"/>
    <property type="match status" value="1"/>
</dbReference>
<evidence type="ECO:0000256" key="6">
    <source>
        <dbReference type="ARBA" id="ARBA00022840"/>
    </source>
</evidence>
<feature type="compositionally biased region" description="Polar residues" evidence="8">
    <location>
        <begin position="346"/>
        <end position="356"/>
    </location>
</feature>
<dbReference type="Proteomes" id="UP000515512">
    <property type="component" value="Chromosome"/>
</dbReference>
<evidence type="ECO:0000256" key="3">
    <source>
        <dbReference type="ARBA" id="ARBA00022679"/>
    </source>
</evidence>
<sequence length="532" mass="55655">MLRAGEVFAGYVIERELGRGGMGSVYLAQHPRLPRRTALKLLNRELFDDTEIRARFDREADLVARLEHPHIVPVYDRGIEGDRRWISMRYIDGCDAASLEPLEVAPDRALRIITSVAQALDFAHRNDVLHRDVKPANILLERDVAEERVYLADFGIARLRDDSARLTQTGTVTATLAYAAPEQLAGLPVDHRCDQYALACTLYWLLTGTTPFAGDNAPAIIAGHLHREPPPLNTFRRLPPALDAVLARGLAKNPAARFDSCAEFAAAARQAAGGVSAPMAAGSVTRPRNGHSLPPVGAVTAPSGARPPTAGGPNGTRPASPPSARPMSPASPVRQATPVESARPLTPQQPGRQVAQSAPARQFTPPGSGVPASSDARPPLESATPARVSGRSAAVRNSSPARPAAPGSTGPRATPPPVRRKRRSWKRGCLIGTVGIVVAPVLVVAGCLAVLDAVSSDDPGGSGVTTTAVEPAPYTGDAGQPGEAVVPTEAPTGTTTVETAPEPGHYGYTVTPGAETGVPATRTGVPVPAPGY</sequence>
<keyword evidence="2" id="KW-0723">Serine/threonine-protein kinase</keyword>
<dbReference type="Gene3D" id="1.10.510.10">
    <property type="entry name" value="Transferase(Phosphotransferase) domain 1"/>
    <property type="match status" value="1"/>
</dbReference>
<reference evidence="10 11" key="1">
    <citation type="submission" date="2020-07" db="EMBL/GenBank/DDBJ databases">
        <authorList>
            <person name="Zhuang K."/>
            <person name="Ran Y."/>
        </authorList>
    </citation>
    <scope>NUCLEOTIDE SEQUENCE [LARGE SCALE GENOMIC DNA]</scope>
    <source>
        <strain evidence="10 11">WCH-YHL-001</strain>
    </source>
</reference>
<feature type="binding site" evidence="7">
    <location>
        <position position="40"/>
    </location>
    <ligand>
        <name>ATP</name>
        <dbReference type="ChEBI" id="CHEBI:30616"/>
    </ligand>
</feature>
<dbReference type="EMBL" id="CP059399">
    <property type="protein sequence ID" value="QLY32884.1"/>
    <property type="molecule type" value="Genomic_DNA"/>
</dbReference>